<dbReference type="Proteomes" id="UP000199705">
    <property type="component" value="Unassembled WGS sequence"/>
</dbReference>
<dbReference type="AlphaFoldDB" id="A0A1G8NP94"/>
<dbReference type="InterPro" id="IPR000073">
    <property type="entry name" value="AB_hydrolase_1"/>
</dbReference>
<dbReference type="InterPro" id="IPR029058">
    <property type="entry name" value="AB_hydrolase_fold"/>
</dbReference>
<dbReference type="SUPFAM" id="SSF53474">
    <property type="entry name" value="alpha/beta-Hydrolases"/>
    <property type="match status" value="1"/>
</dbReference>
<feature type="domain" description="AB hydrolase-1" evidence="1">
    <location>
        <begin position="91"/>
        <end position="339"/>
    </location>
</feature>
<sequence>MKIFQINFQTASKYNSQIKQSGAPKRSAALLITVVAIFIRVISHNYVFAQSINKEALSDNALVKKLPGFKSEFSEVNGVKLHYVEGGTGKILVLLPGWPQNWWEYSKVMPELSKKYHLIGVDYRGMGSSDKPANGYDKKTIASDIYGLLQKLGYKKAFIAGHDIGAQVAFSIAANYPDLTEKLIIMDVPHPDESFAAVTMLPALGTPTDKLDPARPFLWWFAFNQMRGMPEDLLEGRFALAQKYIFHYLLKDDRSINAFDRAVYANIYNNRDAIRAGNGWYQAFAQDIADYKTYSKLSMPVLGIGGPGYNWLKYSLPEKTSNLKVEKVENSGHFIVEEQPSVVIQDIIEFLD</sequence>
<dbReference type="EMBL" id="FNCG01000035">
    <property type="protein sequence ID" value="SDI82079.1"/>
    <property type="molecule type" value="Genomic_DNA"/>
</dbReference>
<organism evidence="2 3">
    <name type="scientific">Mucilaginibacter gossypii</name>
    <dbReference type="NCBI Taxonomy" id="551996"/>
    <lineage>
        <taxon>Bacteria</taxon>
        <taxon>Pseudomonadati</taxon>
        <taxon>Bacteroidota</taxon>
        <taxon>Sphingobacteriia</taxon>
        <taxon>Sphingobacteriales</taxon>
        <taxon>Sphingobacteriaceae</taxon>
        <taxon>Mucilaginibacter</taxon>
    </lineage>
</organism>
<dbReference type="PRINTS" id="PR00111">
    <property type="entry name" value="ABHYDROLASE"/>
</dbReference>
<proteinExistence type="predicted"/>
<protein>
    <submittedName>
        <fullName evidence="2">Pimeloyl-ACP methyl ester carboxylesterase</fullName>
    </submittedName>
</protein>
<evidence type="ECO:0000313" key="3">
    <source>
        <dbReference type="Proteomes" id="UP000199705"/>
    </source>
</evidence>
<keyword evidence="3" id="KW-1185">Reference proteome</keyword>
<reference evidence="3" key="1">
    <citation type="submission" date="2016-10" db="EMBL/GenBank/DDBJ databases">
        <authorList>
            <person name="Varghese N."/>
            <person name="Submissions S."/>
        </authorList>
    </citation>
    <scope>NUCLEOTIDE SEQUENCE [LARGE SCALE GENOMIC DNA]</scope>
    <source>
        <strain evidence="3">Gh-67</strain>
    </source>
</reference>
<evidence type="ECO:0000259" key="1">
    <source>
        <dbReference type="Pfam" id="PF00561"/>
    </source>
</evidence>
<dbReference type="Pfam" id="PF00561">
    <property type="entry name" value="Abhydrolase_1"/>
    <property type="match status" value="1"/>
</dbReference>
<dbReference type="PANTHER" id="PTHR43329">
    <property type="entry name" value="EPOXIDE HYDROLASE"/>
    <property type="match status" value="1"/>
</dbReference>
<dbReference type="RefSeq" id="WP_091176483.1">
    <property type="nucleotide sequence ID" value="NZ_FNCG01000035.1"/>
</dbReference>
<evidence type="ECO:0000313" key="2">
    <source>
        <dbReference type="EMBL" id="SDI82079.1"/>
    </source>
</evidence>
<accession>A0A1G8NP94</accession>
<dbReference type="Gene3D" id="3.40.50.1820">
    <property type="entry name" value="alpha/beta hydrolase"/>
    <property type="match status" value="1"/>
</dbReference>
<gene>
    <name evidence="2" type="ORF">SAMN05192573_1357</name>
</gene>
<dbReference type="STRING" id="551996.SAMN05192573_1357"/>
<name>A0A1G8NP94_9SPHI</name>